<reference evidence="1" key="1">
    <citation type="submission" date="2021-02" db="EMBL/GenBank/DDBJ databases">
        <authorList>
            <person name="Nowell W R."/>
        </authorList>
    </citation>
    <scope>NUCLEOTIDE SEQUENCE</scope>
</reference>
<sequence length="153" mass="17602">LVATAKHCDPMTTMGGINLILFGDYIQYSPVFDKPLYYNFSTTMDNNTTTNRKLATENEIQQKSARALVLQINCVVILEQQMRTKDLAYRALLDRVRTGEGIHEDWLLLRTRVIGIGLHISLNDPPWNKVCYICNVSLDTNYFIKKLYKLISK</sequence>
<evidence type="ECO:0000313" key="1">
    <source>
        <dbReference type="EMBL" id="CAF4358592.1"/>
    </source>
</evidence>
<feature type="non-terminal residue" evidence="1">
    <location>
        <position position="1"/>
    </location>
</feature>
<comment type="caution">
    <text evidence="1">The sequence shown here is derived from an EMBL/GenBank/DDBJ whole genome shotgun (WGS) entry which is preliminary data.</text>
</comment>
<gene>
    <name evidence="1" type="ORF">OKA104_LOCUS49197</name>
</gene>
<dbReference type="AlphaFoldDB" id="A0A820LKK8"/>
<dbReference type="EMBL" id="CAJOAY010022574">
    <property type="protein sequence ID" value="CAF4358592.1"/>
    <property type="molecule type" value="Genomic_DNA"/>
</dbReference>
<organism evidence="1 2">
    <name type="scientific">Adineta steineri</name>
    <dbReference type="NCBI Taxonomy" id="433720"/>
    <lineage>
        <taxon>Eukaryota</taxon>
        <taxon>Metazoa</taxon>
        <taxon>Spiralia</taxon>
        <taxon>Gnathifera</taxon>
        <taxon>Rotifera</taxon>
        <taxon>Eurotatoria</taxon>
        <taxon>Bdelloidea</taxon>
        <taxon>Adinetida</taxon>
        <taxon>Adinetidae</taxon>
        <taxon>Adineta</taxon>
    </lineage>
</organism>
<protein>
    <submittedName>
        <fullName evidence="1">Uncharacterized protein</fullName>
    </submittedName>
</protein>
<evidence type="ECO:0000313" key="2">
    <source>
        <dbReference type="Proteomes" id="UP000663881"/>
    </source>
</evidence>
<proteinExistence type="predicted"/>
<name>A0A820LKK8_9BILA</name>
<accession>A0A820LKK8</accession>
<dbReference type="Proteomes" id="UP000663881">
    <property type="component" value="Unassembled WGS sequence"/>
</dbReference>